<dbReference type="GO" id="GO:0005886">
    <property type="term" value="C:plasma membrane"/>
    <property type="evidence" value="ECO:0007669"/>
    <property type="project" value="UniProtKB-SubCell"/>
</dbReference>
<evidence type="ECO:0000256" key="1">
    <source>
        <dbReference type="ARBA" id="ARBA00004651"/>
    </source>
</evidence>
<evidence type="ECO:0000256" key="4">
    <source>
        <dbReference type="ARBA" id="ARBA00022692"/>
    </source>
</evidence>
<name>A0A3G8JGI2_9ACTN</name>
<keyword evidence="4 7" id="KW-0812">Transmembrane</keyword>
<dbReference type="EMBL" id="CP033972">
    <property type="protein sequence ID" value="AZG43632.1"/>
    <property type="molecule type" value="Genomic_DNA"/>
</dbReference>
<evidence type="ECO:0000256" key="6">
    <source>
        <dbReference type="ARBA" id="ARBA00023136"/>
    </source>
</evidence>
<accession>A0A3G8JGI2</accession>
<gene>
    <name evidence="8" type="ORF">D7316_00201</name>
</gene>
<evidence type="ECO:0000256" key="2">
    <source>
        <dbReference type="ARBA" id="ARBA00011006"/>
    </source>
</evidence>
<evidence type="ECO:0008006" key="10">
    <source>
        <dbReference type="Google" id="ProtNLM"/>
    </source>
</evidence>
<evidence type="ECO:0000313" key="8">
    <source>
        <dbReference type="EMBL" id="AZG43632.1"/>
    </source>
</evidence>
<dbReference type="PANTHER" id="PTHR33884:SF3">
    <property type="entry name" value="UPF0410 PROTEIN YMGE"/>
    <property type="match status" value="1"/>
</dbReference>
<dbReference type="KEGG" id="gom:D7316_00201"/>
<feature type="transmembrane region" description="Helical" evidence="7">
    <location>
        <begin position="38"/>
        <end position="56"/>
    </location>
</feature>
<organism evidence="8 9">
    <name type="scientific">Gordonia insulae</name>
    <dbReference type="NCBI Taxonomy" id="2420509"/>
    <lineage>
        <taxon>Bacteria</taxon>
        <taxon>Bacillati</taxon>
        <taxon>Actinomycetota</taxon>
        <taxon>Actinomycetes</taxon>
        <taxon>Mycobacteriales</taxon>
        <taxon>Gordoniaceae</taxon>
        <taxon>Gordonia</taxon>
    </lineage>
</organism>
<reference evidence="8 9" key="1">
    <citation type="submission" date="2018-11" db="EMBL/GenBank/DDBJ databases">
        <title>Gordonia insulae sp. nov., isolated from an island soil.</title>
        <authorList>
            <person name="Kim Y.S."/>
            <person name="Kim S.B."/>
        </authorList>
    </citation>
    <scope>NUCLEOTIDE SEQUENCE [LARGE SCALE GENOMIC DNA]</scope>
    <source>
        <strain evidence="8 9">MMS17-SY073</strain>
    </source>
</reference>
<dbReference type="RefSeq" id="WP_197718159.1">
    <property type="nucleotide sequence ID" value="NZ_CP033972.1"/>
</dbReference>
<proteinExistence type="inferred from homology"/>
<dbReference type="Pfam" id="PF04226">
    <property type="entry name" value="Transgly_assoc"/>
    <property type="match status" value="1"/>
</dbReference>
<evidence type="ECO:0000256" key="3">
    <source>
        <dbReference type="ARBA" id="ARBA00022475"/>
    </source>
</evidence>
<evidence type="ECO:0000313" key="9">
    <source>
        <dbReference type="Proteomes" id="UP000271469"/>
    </source>
</evidence>
<dbReference type="Proteomes" id="UP000271469">
    <property type="component" value="Chromosome"/>
</dbReference>
<keyword evidence="5 7" id="KW-1133">Transmembrane helix</keyword>
<dbReference type="AlphaFoldDB" id="A0A3G8JGI2"/>
<keyword evidence="3" id="KW-1003">Cell membrane</keyword>
<sequence>MDVGSLIAALLLGFVCGAIARALIPNDAFNTMSGWQSWVASTVLGLLGALLGYWIFTGLLGIGDSDKFDWGGIVGALIGSIIVVAIGSAILKRTRAPRA</sequence>
<dbReference type="PANTHER" id="PTHR33884">
    <property type="entry name" value="UPF0410 PROTEIN YMGE"/>
    <property type="match status" value="1"/>
</dbReference>
<comment type="similarity">
    <text evidence="2">Belongs to the UPF0410 family.</text>
</comment>
<comment type="subcellular location">
    <subcellularLocation>
        <location evidence="1">Cell membrane</location>
        <topology evidence="1">Multi-pass membrane protein</topology>
    </subcellularLocation>
</comment>
<evidence type="ECO:0000256" key="7">
    <source>
        <dbReference type="SAM" id="Phobius"/>
    </source>
</evidence>
<evidence type="ECO:0000256" key="5">
    <source>
        <dbReference type="ARBA" id="ARBA00022989"/>
    </source>
</evidence>
<keyword evidence="9" id="KW-1185">Reference proteome</keyword>
<protein>
    <recommendedName>
        <fullName evidence="10">Transglycosylase associated protein</fullName>
    </recommendedName>
</protein>
<keyword evidence="6 7" id="KW-0472">Membrane</keyword>
<feature type="transmembrane region" description="Helical" evidence="7">
    <location>
        <begin position="68"/>
        <end position="91"/>
    </location>
</feature>
<dbReference type="InterPro" id="IPR007341">
    <property type="entry name" value="Transgly_assoc"/>
</dbReference>